<evidence type="ECO:0000313" key="2">
    <source>
        <dbReference type="EMBL" id="MDR6533507.1"/>
    </source>
</evidence>
<gene>
    <name evidence="2" type="ORF">J2800_004273</name>
</gene>
<feature type="domain" description="HD" evidence="1">
    <location>
        <begin position="67"/>
        <end position="129"/>
    </location>
</feature>
<protein>
    <submittedName>
        <fullName evidence="2">HD phosphohydrolase</fullName>
    </submittedName>
</protein>
<dbReference type="Proteomes" id="UP001262754">
    <property type="component" value="Unassembled WGS sequence"/>
</dbReference>
<dbReference type="RefSeq" id="WP_310034398.1">
    <property type="nucleotide sequence ID" value="NZ_JAVDRL010000013.1"/>
</dbReference>
<organism evidence="2 3">
    <name type="scientific">Caulobacter rhizosphaerae</name>
    <dbReference type="NCBI Taxonomy" id="2010972"/>
    <lineage>
        <taxon>Bacteria</taxon>
        <taxon>Pseudomonadati</taxon>
        <taxon>Pseudomonadota</taxon>
        <taxon>Alphaproteobacteria</taxon>
        <taxon>Caulobacterales</taxon>
        <taxon>Caulobacteraceae</taxon>
        <taxon>Caulobacter</taxon>
    </lineage>
</organism>
<dbReference type="Pfam" id="PF01966">
    <property type="entry name" value="HD"/>
    <property type="match status" value="1"/>
</dbReference>
<sequence length="205" mass="23563">MADGHQHPEEHERAHERAKFHAMVDGTQEDWAIIADASVAFGRDLPKRLVSHLKLLQGDCGGFAIDRLDHSLQTATRAFQDGRDEEYVVCALLHDIGDILGPRNHADIAAAILQPFVSEQNHWMVAHHAIFQGYYFFHHLGLDRDMRDQFRGHPSFEYTAQFCHIYDQEAFDPAYASMPLEAFEPMLHRVMSTPRRSIYLREAKL</sequence>
<evidence type="ECO:0000313" key="3">
    <source>
        <dbReference type="Proteomes" id="UP001262754"/>
    </source>
</evidence>
<name>A0ABU1N500_9CAUL</name>
<dbReference type="PANTHER" id="PTHR40202">
    <property type="match status" value="1"/>
</dbReference>
<dbReference type="SUPFAM" id="SSF109604">
    <property type="entry name" value="HD-domain/PDEase-like"/>
    <property type="match status" value="1"/>
</dbReference>
<dbReference type="InterPro" id="IPR052567">
    <property type="entry name" value="OP_Dioxygenase"/>
</dbReference>
<accession>A0ABU1N500</accession>
<comment type="caution">
    <text evidence="2">The sequence shown here is derived from an EMBL/GenBank/DDBJ whole genome shotgun (WGS) entry which is preliminary data.</text>
</comment>
<proteinExistence type="predicted"/>
<dbReference type="PANTHER" id="PTHR40202:SF1">
    <property type="entry name" value="HD DOMAIN-CONTAINING PROTEIN"/>
    <property type="match status" value="1"/>
</dbReference>
<dbReference type="EMBL" id="JAVDRL010000013">
    <property type="protein sequence ID" value="MDR6533507.1"/>
    <property type="molecule type" value="Genomic_DNA"/>
</dbReference>
<dbReference type="InterPro" id="IPR006674">
    <property type="entry name" value="HD_domain"/>
</dbReference>
<evidence type="ECO:0000259" key="1">
    <source>
        <dbReference type="Pfam" id="PF01966"/>
    </source>
</evidence>
<reference evidence="2 3" key="1">
    <citation type="submission" date="2023-07" db="EMBL/GenBank/DDBJ databases">
        <title>Sorghum-associated microbial communities from plants grown in Nebraska, USA.</title>
        <authorList>
            <person name="Schachtman D."/>
        </authorList>
    </citation>
    <scope>NUCLEOTIDE SEQUENCE [LARGE SCALE GENOMIC DNA]</scope>
    <source>
        <strain evidence="2 3">DS2154</strain>
    </source>
</reference>
<keyword evidence="3" id="KW-1185">Reference proteome</keyword>
<dbReference type="Gene3D" id="1.10.3210.10">
    <property type="entry name" value="Hypothetical protein af1432"/>
    <property type="match status" value="1"/>
</dbReference>